<feature type="coiled-coil region" evidence="1">
    <location>
        <begin position="210"/>
        <end position="262"/>
    </location>
</feature>
<reference evidence="3" key="1">
    <citation type="journal article" date="2019" name="Int. J. Syst. Evol. Microbiol.">
        <title>The Global Catalogue of Microorganisms (GCM) 10K type strain sequencing project: providing services to taxonomists for standard genome sequencing and annotation.</title>
        <authorList>
            <consortium name="The Broad Institute Genomics Platform"/>
            <consortium name="The Broad Institute Genome Sequencing Center for Infectious Disease"/>
            <person name="Wu L."/>
            <person name="Ma J."/>
        </authorList>
    </citation>
    <scope>NUCLEOTIDE SEQUENCE [LARGE SCALE GENOMIC DNA]</scope>
    <source>
        <strain evidence="3">JCM 18081</strain>
    </source>
</reference>
<accession>A0ABP9C857</accession>
<evidence type="ECO:0000313" key="2">
    <source>
        <dbReference type="EMBL" id="GAA4804975.1"/>
    </source>
</evidence>
<name>A0ABP9C857_9ACTN</name>
<comment type="caution">
    <text evidence="2">The sequence shown here is derived from an EMBL/GenBank/DDBJ whole genome shotgun (WGS) entry which is preliminary data.</text>
</comment>
<gene>
    <name evidence="2" type="ORF">GCM10023220_38330</name>
</gene>
<protein>
    <recommendedName>
        <fullName evidence="4">Cellulose-binding protein</fullName>
    </recommendedName>
</protein>
<keyword evidence="3" id="KW-1185">Reference proteome</keyword>
<dbReference type="Proteomes" id="UP001501265">
    <property type="component" value="Unassembled WGS sequence"/>
</dbReference>
<evidence type="ECO:0000256" key="1">
    <source>
        <dbReference type="SAM" id="Coils"/>
    </source>
</evidence>
<dbReference type="EMBL" id="BAABIG010000034">
    <property type="protein sequence ID" value="GAA4804975.1"/>
    <property type="molecule type" value="Genomic_DNA"/>
</dbReference>
<proteinExistence type="predicted"/>
<feature type="coiled-coil region" evidence="1">
    <location>
        <begin position="42"/>
        <end position="69"/>
    </location>
</feature>
<keyword evidence="1" id="KW-0175">Coiled coil</keyword>
<evidence type="ECO:0008006" key="4">
    <source>
        <dbReference type="Google" id="ProtNLM"/>
    </source>
</evidence>
<organism evidence="2 3">
    <name type="scientific">Streptomyces ziwulingensis</name>
    <dbReference type="NCBI Taxonomy" id="1045501"/>
    <lineage>
        <taxon>Bacteria</taxon>
        <taxon>Bacillati</taxon>
        <taxon>Actinomycetota</taxon>
        <taxon>Actinomycetes</taxon>
        <taxon>Kitasatosporales</taxon>
        <taxon>Streptomycetaceae</taxon>
        <taxon>Streptomyces</taxon>
    </lineage>
</organism>
<evidence type="ECO:0000313" key="3">
    <source>
        <dbReference type="Proteomes" id="UP001501265"/>
    </source>
</evidence>
<sequence>MSSAPVRPHGFVTVRGRGYRPVEVDAGVAALSAERDAAWERAARLTVLAREMEEELADLREEVAGLAPQTYETLGEPARDLFRQVEREAAALREAARAAGGRLVEEALAYGRDVREAARAHADAVHAEADEGARQRLLAARAEADEMRIACRREVKAGRGESLAALRGTRQRVLAIHAEQAREHAARWAQAEREQTARAAAVDARLAELLARAAERAAEAERGLAAAEESARRTPEQARARAAETIAEARAYEERIARETERVLREHGERWDVVQAQMDEVRGNLSELTGRAVE</sequence>
<dbReference type="RefSeq" id="WP_345621015.1">
    <property type="nucleotide sequence ID" value="NZ_BAABIG010000034.1"/>
</dbReference>